<feature type="active site" description="Acyl-thioester intermediate" evidence="2">
    <location>
        <position position="181"/>
    </location>
</feature>
<dbReference type="InterPro" id="IPR023365">
    <property type="entry name" value="Sortase_dom-sf"/>
</dbReference>
<keyword evidence="4" id="KW-1185">Reference proteome</keyword>
<sequence>MKTFILWLSVLFMVSGVVCLFYQPWLGWQLEKEQSYLLNELNSNRVQENQQLTEVFNRGETKPHSHRLNGPIAELQIPSIDALMPVVNGTSAEELQHAAGRMESTAMLGSQGNTALAAHRSFTDGALFSRLDEVKLGDSVIITTQQDVLTYVVYAAYTVQPDDVYVLQSSEMHHEITLITCEPMKNPTHRLIVKAALERREVIDSHVAASADKQ</sequence>
<dbReference type="SUPFAM" id="SSF63817">
    <property type="entry name" value="Sortase"/>
    <property type="match status" value="1"/>
</dbReference>
<dbReference type="OrthoDB" id="154054at2"/>
<dbReference type="NCBIfam" id="TIGR01076">
    <property type="entry name" value="sortase_fam"/>
    <property type="match status" value="1"/>
</dbReference>
<dbReference type="InterPro" id="IPR042000">
    <property type="entry name" value="Sortase_D_2"/>
</dbReference>
<evidence type="ECO:0000256" key="1">
    <source>
        <dbReference type="ARBA" id="ARBA00022801"/>
    </source>
</evidence>
<protein>
    <submittedName>
        <fullName evidence="3">Sortase A</fullName>
    </submittedName>
</protein>
<dbReference type="InterPro" id="IPR005754">
    <property type="entry name" value="Sortase"/>
</dbReference>
<name>A0A4R6U8E1_9BACI</name>
<proteinExistence type="predicted"/>
<organism evidence="3 4">
    <name type="scientific">Aureibacillus halotolerans</name>
    <dbReference type="NCBI Taxonomy" id="1508390"/>
    <lineage>
        <taxon>Bacteria</taxon>
        <taxon>Bacillati</taxon>
        <taxon>Bacillota</taxon>
        <taxon>Bacilli</taxon>
        <taxon>Bacillales</taxon>
        <taxon>Bacillaceae</taxon>
        <taxon>Aureibacillus</taxon>
    </lineage>
</organism>
<evidence type="ECO:0000313" key="4">
    <source>
        <dbReference type="Proteomes" id="UP000295632"/>
    </source>
</evidence>
<comment type="caution">
    <text evidence="3">The sequence shown here is derived from an EMBL/GenBank/DDBJ whole genome shotgun (WGS) entry which is preliminary data.</text>
</comment>
<dbReference type="GO" id="GO:0016787">
    <property type="term" value="F:hydrolase activity"/>
    <property type="evidence" value="ECO:0007669"/>
    <property type="project" value="UniProtKB-KW"/>
</dbReference>
<feature type="active site" description="Proton donor/acceptor" evidence="2">
    <location>
        <position position="119"/>
    </location>
</feature>
<dbReference type="AlphaFoldDB" id="A0A4R6U8E1"/>
<dbReference type="RefSeq" id="WP_133578960.1">
    <property type="nucleotide sequence ID" value="NZ_SNYJ01000002.1"/>
</dbReference>
<accession>A0A4R6U8E1</accession>
<dbReference type="Pfam" id="PF04203">
    <property type="entry name" value="Sortase"/>
    <property type="match status" value="1"/>
</dbReference>
<dbReference type="CDD" id="cd06166">
    <property type="entry name" value="Sortase_D_2"/>
    <property type="match status" value="1"/>
</dbReference>
<dbReference type="Gene3D" id="2.40.260.10">
    <property type="entry name" value="Sortase"/>
    <property type="match status" value="1"/>
</dbReference>
<reference evidence="3 4" key="1">
    <citation type="submission" date="2019-03" db="EMBL/GenBank/DDBJ databases">
        <title>Genomic Encyclopedia of Type Strains, Phase IV (KMG-IV): sequencing the most valuable type-strain genomes for metagenomic binning, comparative biology and taxonomic classification.</title>
        <authorList>
            <person name="Goeker M."/>
        </authorList>
    </citation>
    <scope>NUCLEOTIDE SEQUENCE [LARGE SCALE GENOMIC DNA]</scope>
    <source>
        <strain evidence="3 4">DSM 28697</strain>
    </source>
</reference>
<keyword evidence="1" id="KW-0378">Hydrolase</keyword>
<dbReference type="Proteomes" id="UP000295632">
    <property type="component" value="Unassembled WGS sequence"/>
</dbReference>
<evidence type="ECO:0000256" key="2">
    <source>
        <dbReference type="PIRSR" id="PIRSR605754-1"/>
    </source>
</evidence>
<dbReference type="EMBL" id="SNYJ01000002">
    <property type="protein sequence ID" value="TDQ42066.1"/>
    <property type="molecule type" value="Genomic_DNA"/>
</dbReference>
<evidence type="ECO:0000313" key="3">
    <source>
        <dbReference type="EMBL" id="TDQ42066.1"/>
    </source>
</evidence>
<gene>
    <name evidence="3" type="ORF">EV213_10295</name>
</gene>